<evidence type="ECO:0000259" key="1">
    <source>
        <dbReference type="PROSITE" id="PS51186"/>
    </source>
</evidence>
<dbReference type="GO" id="GO:0016747">
    <property type="term" value="F:acyltransferase activity, transferring groups other than amino-acyl groups"/>
    <property type="evidence" value="ECO:0007669"/>
    <property type="project" value="InterPro"/>
</dbReference>
<dbReference type="AlphaFoldDB" id="A0A9D1GF94"/>
<sequence>MKNRIETERLILRLFTKEDINALFAIFSDKDVNTFLPMFPLRNIEEAKEYLRYIEEYAGYYYAICLKENNIPIGCIHISEDDSHDLGYCIGKKFWHKGICTEACRAMVGMLRQAGIPYITATHDVNNPRSGNVMQAIGMTYRYSYEELWQPKNVLVTFRMYQLNFDGQQNRVYKKYWDKYPVHFVEEI</sequence>
<organism evidence="2 3">
    <name type="scientific">Candidatus Caccoplasma intestinavium</name>
    <dbReference type="NCBI Taxonomy" id="2840716"/>
    <lineage>
        <taxon>Bacteria</taxon>
        <taxon>Pseudomonadati</taxon>
        <taxon>Bacteroidota</taxon>
        <taxon>Bacteroidia</taxon>
        <taxon>Bacteroidales</taxon>
        <taxon>Bacteroidaceae</taxon>
        <taxon>Bacteroidaceae incertae sedis</taxon>
        <taxon>Candidatus Caccoplasma</taxon>
    </lineage>
</organism>
<reference evidence="2" key="1">
    <citation type="submission" date="2020-10" db="EMBL/GenBank/DDBJ databases">
        <authorList>
            <person name="Gilroy R."/>
        </authorList>
    </citation>
    <scope>NUCLEOTIDE SEQUENCE</scope>
    <source>
        <strain evidence="2">21143</strain>
    </source>
</reference>
<dbReference type="InterPro" id="IPR016181">
    <property type="entry name" value="Acyl_CoA_acyltransferase"/>
</dbReference>
<evidence type="ECO:0000313" key="3">
    <source>
        <dbReference type="Proteomes" id="UP000886722"/>
    </source>
</evidence>
<dbReference type="InterPro" id="IPR000182">
    <property type="entry name" value="GNAT_dom"/>
</dbReference>
<dbReference type="InterPro" id="IPR051531">
    <property type="entry name" value="N-acetyltransferase"/>
</dbReference>
<proteinExistence type="predicted"/>
<dbReference type="PANTHER" id="PTHR43792">
    <property type="entry name" value="GNAT FAMILY, PUTATIVE (AFU_ORTHOLOGUE AFUA_3G00765)-RELATED-RELATED"/>
    <property type="match status" value="1"/>
</dbReference>
<accession>A0A9D1GF94</accession>
<dbReference type="Gene3D" id="3.40.630.30">
    <property type="match status" value="1"/>
</dbReference>
<dbReference type="SUPFAM" id="SSF55729">
    <property type="entry name" value="Acyl-CoA N-acyltransferases (Nat)"/>
    <property type="match status" value="1"/>
</dbReference>
<dbReference type="Pfam" id="PF13302">
    <property type="entry name" value="Acetyltransf_3"/>
    <property type="match status" value="1"/>
</dbReference>
<protein>
    <submittedName>
        <fullName evidence="2">GNAT family N-acetyltransferase</fullName>
    </submittedName>
</protein>
<evidence type="ECO:0000313" key="2">
    <source>
        <dbReference type="EMBL" id="HIT39786.1"/>
    </source>
</evidence>
<gene>
    <name evidence="2" type="ORF">IAD06_07090</name>
</gene>
<reference evidence="2" key="2">
    <citation type="journal article" date="2021" name="PeerJ">
        <title>Extensive microbial diversity within the chicken gut microbiome revealed by metagenomics and culture.</title>
        <authorList>
            <person name="Gilroy R."/>
            <person name="Ravi A."/>
            <person name="Getino M."/>
            <person name="Pursley I."/>
            <person name="Horton D.L."/>
            <person name="Alikhan N.F."/>
            <person name="Baker D."/>
            <person name="Gharbi K."/>
            <person name="Hall N."/>
            <person name="Watson M."/>
            <person name="Adriaenssens E.M."/>
            <person name="Foster-Nyarko E."/>
            <person name="Jarju S."/>
            <person name="Secka A."/>
            <person name="Antonio M."/>
            <person name="Oren A."/>
            <person name="Chaudhuri R.R."/>
            <person name="La Ragione R."/>
            <person name="Hildebrand F."/>
            <person name="Pallen M.J."/>
        </authorList>
    </citation>
    <scope>NUCLEOTIDE SEQUENCE</scope>
    <source>
        <strain evidence="2">21143</strain>
    </source>
</reference>
<feature type="domain" description="N-acetyltransferase" evidence="1">
    <location>
        <begin position="10"/>
        <end position="161"/>
    </location>
</feature>
<dbReference type="EMBL" id="DVKT01000053">
    <property type="protein sequence ID" value="HIT39786.1"/>
    <property type="molecule type" value="Genomic_DNA"/>
</dbReference>
<dbReference type="Proteomes" id="UP000886722">
    <property type="component" value="Unassembled WGS sequence"/>
</dbReference>
<dbReference type="PROSITE" id="PS51186">
    <property type="entry name" value="GNAT"/>
    <property type="match status" value="1"/>
</dbReference>
<comment type="caution">
    <text evidence="2">The sequence shown here is derived from an EMBL/GenBank/DDBJ whole genome shotgun (WGS) entry which is preliminary data.</text>
</comment>
<dbReference type="PANTHER" id="PTHR43792:SF1">
    <property type="entry name" value="N-ACETYLTRANSFERASE DOMAIN-CONTAINING PROTEIN"/>
    <property type="match status" value="1"/>
</dbReference>
<name>A0A9D1GF94_9BACT</name>